<reference evidence="1" key="1">
    <citation type="submission" date="2023-04" db="EMBL/GenBank/DDBJ databases">
        <title>Draft Genome sequencing of Naganishia species isolated from polar environments using Oxford Nanopore Technology.</title>
        <authorList>
            <person name="Leo P."/>
            <person name="Venkateswaran K."/>
        </authorList>
    </citation>
    <scope>NUCLEOTIDE SEQUENCE</scope>
    <source>
        <strain evidence="1">MNA-CCFEE 5261</strain>
    </source>
</reference>
<proteinExistence type="predicted"/>
<dbReference type="EMBL" id="JASBWR010000060">
    <property type="protein sequence ID" value="KAJ9100967.1"/>
    <property type="molecule type" value="Genomic_DNA"/>
</dbReference>
<organism evidence="1 2">
    <name type="scientific">Naganishia cerealis</name>
    <dbReference type="NCBI Taxonomy" id="610337"/>
    <lineage>
        <taxon>Eukaryota</taxon>
        <taxon>Fungi</taxon>
        <taxon>Dikarya</taxon>
        <taxon>Basidiomycota</taxon>
        <taxon>Agaricomycotina</taxon>
        <taxon>Tremellomycetes</taxon>
        <taxon>Filobasidiales</taxon>
        <taxon>Filobasidiaceae</taxon>
        <taxon>Naganishia</taxon>
    </lineage>
</organism>
<name>A0ACC2VR55_9TREE</name>
<evidence type="ECO:0000313" key="1">
    <source>
        <dbReference type="EMBL" id="KAJ9100967.1"/>
    </source>
</evidence>
<comment type="caution">
    <text evidence="1">The sequence shown here is derived from an EMBL/GenBank/DDBJ whole genome shotgun (WGS) entry which is preliminary data.</text>
</comment>
<gene>
    <name evidence="1" type="ORF">QFC19_005363</name>
</gene>
<protein>
    <submittedName>
        <fullName evidence="1">Uncharacterized protein</fullName>
    </submittedName>
</protein>
<accession>A0ACC2VR55</accession>
<sequence length="250" mass="27436">MFIALIGTPSAGKNTIAQYLISQHGFQRIRLADRIPNGTGSSNGHPLTENPVSPADLSALHLEELPVSQKPAESLVFPDVATLLNAVTKTWQVDYVTTDLGSVEQVEPFVKRPFFLLVSVDGPLMTRFKREKAKSERNGQNLDLQTFVSHHDALMAQLPATSHKPTLSDQAASSAPVSTEIPPSISPTATSEGRLRNSGLRQTLAYAQLSIMNSFASIAEFERYLEEVNLVNGERLRPGWDTYFMVCISK</sequence>
<dbReference type="Proteomes" id="UP001241377">
    <property type="component" value="Unassembled WGS sequence"/>
</dbReference>
<keyword evidence="2" id="KW-1185">Reference proteome</keyword>
<evidence type="ECO:0000313" key="2">
    <source>
        <dbReference type="Proteomes" id="UP001241377"/>
    </source>
</evidence>